<feature type="signal peptide" evidence="4">
    <location>
        <begin position="1"/>
        <end position="38"/>
    </location>
</feature>
<evidence type="ECO:0000256" key="3">
    <source>
        <dbReference type="SAM" id="MobiDB-lite"/>
    </source>
</evidence>
<comment type="caution">
    <text evidence="6">The sequence shown here is derived from an EMBL/GenBank/DDBJ whole genome shotgun (WGS) entry which is preliminary data.</text>
</comment>
<evidence type="ECO:0000313" key="7">
    <source>
        <dbReference type="Proteomes" id="UP001174050"/>
    </source>
</evidence>
<dbReference type="Proteomes" id="UP001174050">
    <property type="component" value="Unassembled WGS sequence"/>
</dbReference>
<dbReference type="PANTHER" id="PTHR34823">
    <property type="entry name" value="GLCNAC-BINDING PROTEIN A"/>
    <property type="match status" value="1"/>
</dbReference>
<dbReference type="InterPro" id="IPR012291">
    <property type="entry name" value="CBM2_carb-bd_dom_sf"/>
</dbReference>
<accession>A0ABT7Z6K0</accession>
<gene>
    <name evidence="6" type="ORF">QWM81_13760</name>
</gene>
<dbReference type="InterPro" id="IPR001919">
    <property type="entry name" value="CBD2"/>
</dbReference>
<dbReference type="CDD" id="cd21177">
    <property type="entry name" value="LPMO_AA10"/>
    <property type="match status" value="1"/>
</dbReference>
<keyword evidence="6" id="KW-0560">Oxidoreductase</keyword>
<dbReference type="Pfam" id="PF00553">
    <property type="entry name" value="CBM_2"/>
    <property type="match status" value="1"/>
</dbReference>
<proteinExistence type="predicted"/>
<dbReference type="InterPro" id="IPR051024">
    <property type="entry name" value="GlcNAc_Chitin_IntDeg"/>
</dbReference>
<dbReference type="EMBL" id="JAUEPL010000017">
    <property type="protein sequence ID" value="MDN3295101.1"/>
    <property type="molecule type" value="Genomic_DNA"/>
</dbReference>
<dbReference type="PROSITE" id="PS51173">
    <property type="entry name" value="CBM2"/>
    <property type="match status" value="1"/>
</dbReference>
<evidence type="ECO:0000259" key="5">
    <source>
        <dbReference type="PROSITE" id="PS51173"/>
    </source>
</evidence>
<keyword evidence="1 4" id="KW-0732">Signal</keyword>
<feature type="chain" id="PRO_5047099313" evidence="4">
    <location>
        <begin position="39"/>
        <end position="360"/>
    </location>
</feature>
<feature type="domain" description="CBM2" evidence="5">
    <location>
        <begin position="254"/>
        <end position="358"/>
    </location>
</feature>
<evidence type="ECO:0000313" key="6">
    <source>
        <dbReference type="EMBL" id="MDN3295101.1"/>
    </source>
</evidence>
<dbReference type="Pfam" id="PF03067">
    <property type="entry name" value="LPMO_10"/>
    <property type="match status" value="1"/>
</dbReference>
<dbReference type="SUPFAM" id="SSF49384">
    <property type="entry name" value="Carbohydrate-binding domain"/>
    <property type="match status" value="1"/>
</dbReference>
<dbReference type="Gene3D" id="2.60.40.290">
    <property type="match status" value="1"/>
</dbReference>
<dbReference type="PANTHER" id="PTHR34823:SF1">
    <property type="entry name" value="CHITIN-BINDING TYPE-4 DOMAIN-CONTAINING PROTEIN"/>
    <property type="match status" value="1"/>
</dbReference>
<keyword evidence="6" id="KW-0503">Monooxygenase</keyword>
<keyword evidence="2" id="KW-0624">Polysaccharide degradation</keyword>
<name>A0ABT7Z6K0_9ACTN</name>
<dbReference type="InterPro" id="IPR014756">
    <property type="entry name" value="Ig_E-set"/>
</dbReference>
<dbReference type="InterPro" id="IPR008965">
    <property type="entry name" value="CBM2/CBM3_carb-bd_dom_sf"/>
</dbReference>
<organism evidence="6 7">
    <name type="scientific">Streptomyces ficellus</name>
    <dbReference type="NCBI Taxonomy" id="1977088"/>
    <lineage>
        <taxon>Bacteria</taxon>
        <taxon>Bacillati</taxon>
        <taxon>Actinomycetota</taxon>
        <taxon>Actinomycetes</taxon>
        <taxon>Kitasatosporales</taxon>
        <taxon>Streptomycetaceae</taxon>
        <taxon>Streptomyces</taxon>
    </lineage>
</organism>
<protein>
    <submittedName>
        <fullName evidence="6">Lytic polysaccharide monooxygenase</fullName>
    </submittedName>
</protein>
<keyword evidence="7" id="KW-1185">Reference proteome</keyword>
<dbReference type="Gene3D" id="2.70.50.50">
    <property type="entry name" value="chitin-binding protein cbp21"/>
    <property type="match status" value="1"/>
</dbReference>
<feature type="compositionally biased region" description="Pro residues" evidence="3">
    <location>
        <begin position="248"/>
        <end position="258"/>
    </location>
</feature>
<keyword evidence="2" id="KW-0119">Carbohydrate metabolism</keyword>
<evidence type="ECO:0000256" key="1">
    <source>
        <dbReference type="ARBA" id="ARBA00022729"/>
    </source>
</evidence>
<dbReference type="SMART" id="SM00637">
    <property type="entry name" value="CBD_II"/>
    <property type="match status" value="1"/>
</dbReference>
<dbReference type="InterPro" id="IPR004302">
    <property type="entry name" value="Cellulose/chitin-bd_N"/>
</dbReference>
<dbReference type="SUPFAM" id="SSF81296">
    <property type="entry name" value="E set domains"/>
    <property type="match status" value="1"/>
</dbReference>
<dbReference type="RefSeq" id="WP_290112158.1">
    <property type="nucleotide sequence ID" value="NZ_JAUEPL010000017.1"/>
</dbReference>
<dbReference type="GO" id="GO:0004497">
    <property type="term" value="F:monooxygenase activity"/>
    <property type="evidence" value="ECO:0007669"/>
    <property type="project" value="UniProtKB-KW"/>
</dbReference>
<evidence type="ECO:0000256" key="2">
    <source>
        <dbReference type="ARBA" id="ARBA00023326"/>
    </source>
</evidence>
<evidence type="ECO:0000256" key="4">
    <source>
        <dbReference type="SAM" id="SignalP"/>
    </source>
</evidence>
<feature type="region of interest" description="Disordered" evidence="3">
    <location>
        <begin position="239"/>
        <end position="258"/>
    </location>
</feature>
<reference evidence="6" key="1">
    <citation type="submission" date="2023-06" db="EMBL/GenBank/DDBJ databases">
        <title>WGS-Sequencing of Streptomyces ficellus isolate 21 collected from sand in Gara Djebilet Iron Mine in Algeria.</title>
        <authorList>
            <person name="Zegers G.P."/>
            <person name="Gomez A."/>
            <person name="Gueddou A."/>
            <person name="Zahara A.F."/>
            <person name="Worth M."/>
            <person name="Sevigny J.L."/>
            <person name="Tisa L."/>
        </authorList>
    </citation>
    <scope>NUCLEOTIDE SEQUENCE</scope>
    <source>
        <strain evidence="6">AS11</strain>
    </source>
</reference>
<sequence>MRQRSPRVGRRLRTPLSLLCLLAALPALLLVMTSGSPAAAHGAMMQPGSRTFLCWKDGLTPQGNIDPKNPACDAAVSQSGDNSLYNWFSVLRSDGGGRTEGFIPDGKLCSGGNPGYAGFDLPRTDWPLTHLTSGAPLDFSYNAWAAHPGWFHLYITKDGYDPSRPLGWDDLEDQPFLTVDHPRVTGQVGTLEGQYKWTATLPANKTGRHIIYSVWQRSDSQETFYGCSDVVFDGGNGEVTGVGDPAGDPGPTPAPPPSGVCTATQRTVNAWTGGYQAEVTVTNTGTAPIPSWMVHATLPDGQRVASIWNGTLAGTGTAITVSNTPWNGSLASGATTTYGFTATGGAPPTTPQLSCMVHHH</sequence>